<dbReference type="VEuPathDB" id="TriTrypDB:TM35_000501060"/>
<feature type="signal peptide" evidence="2">
    <location>
        <begin position="1"/>
        <end position="23"/>
    </location>
</feature>
<feature type="compositionally biased region" description="Polar residues" evidence="1">
    <location>
        <begin position="297"/>
        <end position="329"/>
    </location>
</feature>
<proteinExistence type="predicted"/>
<feature type="region of interest" description="Disordered" evidence="1">
    <location>
        <begin position="286"/>
        <end position="340"/>
    </location>
</feature>
<keyword evidence="2" id="KW-0732">Signal</keyword>
<feature type="non-terminal residue" evidence="3">
    <location>
        <position position="340"/>
    </location>
</feature>
<evidence type="ECO:0000256" key="2">
    <source>
        <dbReference type="SAM" id="SignalP"/>
    </source>
</evidence>
<evidence type="ECO:0000256" key="1">
    <source>
        <dbReference type="SAM" id="MobiDB-lite"/>
    </source>
</evidence>
<reference evidence="3 4" key="1">
    <citation type="submission" date="2017-03" db="EMBL/GenBank/DDBJ databases">
        <title>An alternative strategy for trypanosome survival in the mammalian bloodstream revealed through genome and transcriptome analysis of the ubiquitous bovine parasite Trypanosoma (Megatrypanum) theileri.</title>
        <authorList>
            <person name="Kelly S."/>
            <person name="Ivens A."/>
            <person name="Mott A."/>
            <person name="O'Neill E."/>
            <person name="Emms D."/>
            <person name="Macleod O."/>
            <person name="Voorheis P."/>
            <person name="Matthews J."/>
            <person name="Matthews K."/>
            <person name="Carrington M."/>
        </authorList>
    </citation>
    <scope>NUCLEOTIDE SEQUENCE [LARGE SCALE GENOMIC DNA]</scope>
    <source>
        <strain evidence="3">Edinburgh</strain>
    </source>
</reference>
<sequence>MLHRVFCLLTLLLSVVVCVSVSAQGVHPSQAPSQVSVNGPAFSHLAGATDEKVGSHGSGVTPYPGPIPAAGIPGHGVSPAPVGSHPGGAKAVAGVPGIDDKPQVDVLVSSVNPGAHPGPGFTYDNCTSIIIGDNGKRNNSHCVPESSTTSRVAATVNQVPSGAGAVAPGAPAAIHGHPDFSGFQERALQREPDAGAGGQMGPGVGLAPGVAVNLPQGEKAKPPVNREALVRDTNSLDASPQAPSNTAGVRNHGAVGANAVAAIPGFPGGYSDAGIAATSLISPTTPLGSHPGAGPVVSQSNAQVSGSANTQSGESDNQTENTMESSTSEVRVATANPGKG</sequence>
<accession>A0A1X0NH15</accession>
<dbReference type="AlphaFoldDB" id="A0A1X0NH15"/>
<protein>
    <recommendedName>
        <fullName evidence="5">Mucin-associated surface protein (MASP)</fullName>
    </recommendedName>
</protein>
<evidence type="ECO:0000313" key="3">
    <source>
        <dbReference type="EMBL" id="ORC84052.1"/>
    </source>
</evidence>
<name>A0A1X0NH15_9TRYP</name>
<dbReference type="EMBL" id="NBCO01000050">
    <property type="protein sequence ID" value="ORC84052.1"/>
    <property type="molecule type" value="Genomic_DNA"/>
</dbReference>
<gene>
    <name evidence="3" type="ORF">TM35_000501060</name>
</gene>
<feature type="chain" id="PRO_5012055058" description="Mucin-associated surface protein (MASP)" evidence="2">
    <location>
        <begin position="24"/>
        <end position="340"/>
    </location>
</feature>
<keyword evidence="4" id="KW-1185">Reference proteome</keyword>
<dbReference type="Proteomes" id="UP000192257">
    <property type="component" value="Unassembled WGS sequence"/>
</dbReference>
<comment type="caution">
    <text evidence="3">The sequence shown here is derived from an EMBL/GenBank/DDBJ whole genome shotgun (WGS) entry which is preliminary data.</text>
</comment>
<dbReference type="RefSeq" id="XP_028878118.1">
    <property type="nucleotide sequence ID" value="XM_029030553.1"/>
</dbReference>
<evidence type="ECO:0008006" key="5">
    <source>
        <dbReference type="Google" id="ProtNLM"/>
    </source>
</evidence>
<evidence type="ECO:0000313" key="4">
    <source>
        <dbReference type="Proteomes" id="UP000192257"/>
    </source>
</evidence>
<dbReference type="GeneID" id="39990333"/>
<organism evidence="3 4">
    <name type="scientific">Trypanosoma theileri</name>
    <dbReference type="NCBI Taxonomy" id="67003"/>
    <lineage>
        <taxon>Eukaryota</taxon>
        <taxon>Discoba</taxon>
        <taxon>Euglenozoa</taxon>
        <taxon>Kinetoplastea</taxon>
        <taxon>Metakinetoplastina</taxon>
        <taxon>Trypanosomatida</taxon>
        <taxon>Trypanosomatidae</taxon>
        <taxon>Trypanosoma</taxon>
    </lineage>
</organism>